<evidence type="ECO:0000256" key="3">
    <source>
        <dbReference type="ARBA" id="ARBA00022692"/>
    </source>
</evidence>
<dbReference type="Pfam" id="PF00892">
    <property type="entry name" value="EamA"/>
    <property type="match status" value="1"/>
</dbReference>
<evidence type="ECO:0000256" key="4">
    <source>
        <dbReference type="ARBA" id="ARBA00022989"/>
    </source>
</evidence>
<feature type="transmembrane region" description="Helical" evidence="6">
    <location>
        <begin position="206"/>
        <end position="227"/>
    </location>
</feature>
<dbReference type="AlphaFoldDB" id="A0A1R3X876"/>
<gene>
    <name evidence="8" type="ORF">SAMN05421665_2306</name>
</gene>
<feature type="transmembrane region" description="Helical" evidence="6">
    <location>
        <begin position="99"/>
        <end position="119"/>
    </location>
</feature>
<dbReference type="STRING" id="287098.SAMN05421665_2306"/>
<feature type="transmembrane region" description="Helical" evidence="6">
    <location>
        <begin position="38"/>
        <end position="59"/>
    </location>
</feature>
<dbReference type="RefSeq" id="WP_076659916.1">
    <property type="nucleotide sequence ID" value="NZ_FTPR01000002.1"/>
</dbReference>
<evidence type="ECO:0000256" key="6">
    <source>
        <dbReference type="SAM" id="Phobius"/>
    </source>
</evidence>
<name>A0A1R3X876_9RHOB</name>
<sequence length="300" mass="32289">MPMVSDNIRGALLMIGAMCAFTLNDAFMKSLADEIPLFQAIFIRGLGAIVFLVFMCKLLGQLRFTFPARDWGLVILRTMGEIGGTYFFLTALFNMPIANVSAILQVLPLSVALAAALFLREPLGWRRLSAIIVGFCGVLLIIQPGGADFSAYSLYALGAVACVTLRDIAVRRMSRSVPSVFVALVAAVGVTGLGGVGSLFVEWQPFTALSGLQLVGATGFLIFGYIASVSAMRFGDIAFVAPFRYTSLLVALVLGVLVFGEWPNALALTGGVIVVATGLFTLYRETKLRIRTRMVPDRIR</sequence>
<dbReference type="SUPFAM" id="SSF103481">
    <property type="entry name" value="Multidrug resistance efflux transporter EmrE"/>
    <property type="match status" value="2"/>
</dbReference>
<feature type="transmembrane region" description="Helical" evidence="6">
    <location>
        <begin position="71"/>
        <end position="93"/>
    </location>
</feature>
<dbReference type="InterPro" id="IPR000620">
    <property type="entry name" value="EamA_dom"/>
</dbReference>
<dbReference type="EMBL" id="FTPR01000002">
    <property type="protein sequence ID" value="SIT87240.1"/>
    <property type="molecule type" value="Genomic_DNA"/>
</dbReference>
<dbReference type="GO" id="GO:0016020">
    <property type="term" value="C:membrane"/>
    <property type="evidence" value="ECO:0007669"/>
    <property type="project" value="UniProtKB-SubCell"/>
</dbReference>
<keyword evidence="3 6" id="KW-0812">Transmembrane</keyword>
<feature type="transmembrane region" description="Helical" evidence="6">
    <location>
        <begin position="239"/>
        <end position="259"/>
    </location>
</feature>
<evidence type="ECO:0000313" key="9">
    <source>
        <dbReference type="Proteomes" id="UP000186997"/>
    </source>
</evidence>
<dbReference type="PANTHER" id="PTHR22911:SF6">
    <property type="entry name" value="SOLUTE CARRIER FAMILY 35 MEMBER G1"/>
    <property type="match status" value="1"/>
</dbReference>
<evidence type="ECO:0000256" key="1">
    <source>
        <dbReference type="ARBA" id="ARBA00004141"/>
    </source>
</evidence>
<evidence type="ECO:0000256" key="5">
    <source>
        <dbReference type="ARBA" id="ARBA00023136"/>
    </source>
</evidence>
<feature type="transmembrane region" description="Helical" evidence="6">
    <location>
        <begin position="128"/>
        <end position="146"/>
    </location>
</feature>
<reference evidence="9" key="1">
    <citation type="submission" date="2017-01" db="EMBL/GenBank/DDBJ databases">
        <authorList>
            <person name="Varghese N."/>
            <person name="Submissions S."/>
        </authorList>
    </citation>
    <scope>NUCLEOTIDE SEQUENCE [LARGE SCALE GENOMIC DNA]</scope>
    <source>
        <strain evidence="9">DSM 29591</strain>
    </source>
</reference>
<evidence type="ECO:0000313" key="8">
    <source>
        <dbReference type="EMBL" id="SIT87240.1"/>
    </source>
</evidence>
<feature type="transmembrane region" description="Helical" evidence="6">
    <location>
        <begin position="152"/>
        <end position="169"/>
    </location>
</feature>
<feature type="transmembrane region" description="Helical" evidence="6">
    <location>
        <begin position="181"/>
        <end position="200"/>
    </location>
</feature>
<comment type="similarity">
    <text evidence="2">Belongs to the drug/metabolite transporter (DMT) superfamily. 10 TMS drug/metabolite exporter (DME) (TC 2.A.7.3) family.</text>
</comment>
<protein>
    <submittedName>
        <fullName evidence="8">S-adenosylmethionine uptake transporter</fullName>
    </submittedName>
</protein>
<feature type="domain" description="EamA" evidence="7">
    <location>
        <begin position="9"/>
        <end position="142"/>
    </location>
</feature>
<accession>A0A1R3X876</accession>
<evidence type="ECO:0000256" key="2">
    <source>
        <dbReference type="ARBA" id="ARBA00009853"/>
    </source>
</evidence>
<organism evidence="8 9">
    <name type="scientific">Yoonia rosea</name>
    <dbReference type="NCBI Taxonomy" id="287098"/>
    <lineage>
        <taxon>Bacteria</taxon>
        <taxon>Pseudomonadati</taxon>
        <taxon>Pseudomonadota</taxon>
        <taxon>Alphaproteobacteria</taxon>
        <taxon>Rhodobacterales</taxon>
        <taxon>Paracoccaceae</taxon>
        <taxon>Yoonia</taxon>
    </lineage>
</organism>
<feature type="transmembrane region" description="Helical" evidence="6">
    <location>
        <begin position="265"/>
        <end position="283"/>
    </location>
</feature>
<dbReference type="Proteomes" id="UP000186997">
    <property type="component" value="Unassembled WGS sequence"/>
</dbReference>
<evidence type="ECO:0000259" key="7">
    <source>
        <dbReference type="Pfam" id="PF00892"/>
    </source>
</evidence>
<keyword evidence="4 6" id="KW-1133">Transmembrane helix</keyword>
<dbReference type="InterPro" id="IPR037185">
    <property type="entry name" value="EmrE-like"/>
</dbReference>
<proteinExistence type="inferred from homology"/>
<dbReference type="OrthoDB" id="7165334at2"/>
<comment type="subcellular location">
    <subcellularLocation>
        <location evidence="1">Membrane</location>
        <topology evidence="1">Multi-pass membrane protein</topology>
    </subcellularLocation>
</comment>
<keyword evidence="5 6" id="KW-0472">Membrane</keyword>
<keyword evidence="9" id="KW-1185">Reference proteome</keyword>
<dbReference type="PANTHER" id="PTHR22911">
    <property type="entry name" value="ACYL-MALONYL CONDENSING ENZYME-RELATED"/>
    <property type="match status" value="1"/>
</dbReference>